<organism evidence="1 2">
    <name type="scientific">Trema orientale</name>
    <name type="common">Charcoal tree</name>
    <name type="synonym">Celtis orientalis</name>
    <dbReference type="NCBI Taxonomy" id="63057"/>
    <lineage>
        <taxon>Eukaryota</taxon>
        <taxon>Viridiplantae</taxon>
        <taxon>Streptophyta</taxon>
        <taxon>Embryophyta</taxon>
        <taxon>Tracheophyta</taxon>
        <taxon>Spermatophyta</taxon>
        <taxon>Magnoliopsida</taxon>
        <taxon>eudicotyledons</taxon>
        <taxon>Gunneridae</taxon>
        <taxon>Pentapetalae</taxon>
        <taxon>rosids</taxon>
        <taxon>fabids</taxon>
        <taxon>Rosales</taxon>
        <taxon>Cannabaceae</taxon>
        <taxon>Trema</taxon>
    </lineage>
</organism>
<dbReference type="InParanoid" id="A0A2P5G0V5"/>
<dbReference type="AlphaFoldDB" id="A0A2P5G0V5"/>
<evidence type="ECO:0000313" key="2">
    <source>
        <dbReference type="Proteomes" id="UP000237000"/>
    </source>
</evidence>
<dbReference type="Proteomes" id="UP000237000">
    <property type="component" value="Unassembled WGS sequence"/>
</dbReference>
<gene>
    <name evidence="1" type="ORF">TorRG33x02_008710</name>
</gene>
<name>A0A2P5G0V5_TREOI</name>
<reference evidence="2" key="1">
    <citation type="submission" date="2016-06" db="EMBL/GenBank/DDBJ databases">
        <title>Parallel loss of symbiosis genes in relatives of nitrogen-fixing non-legume Parasponia.</title>
        <authorList>
            <person name="Van Velzen R."/>
            <person name="Holmer R."/>
            <person name="Bu F."/>
            <person name="Rutten L."/>
            <person name="Van Zeijl A."/>
            <person name="Liu W."/>
            <person name="Santuari L."/>
            <person name="Cao Q."/>
            <person name="Sharma T."/>
            <person name="Shen D."/>
            <person name="Roswanjaya Y."/>
            <person name="Wardhani T."/>
            <person name="Kalhor M.S."/>
            <person name="Jansen J."/>
            <person name="Van den Hoogen J."/>
            <person name="Gungor B."/>
            <person name="Hartog M."/>
            <person name="Hontelez J."/>
            <person name="Verver J."/>
            <person name="Yang W.-C."/>
            <person name="Schijlen E."/>
            <person name="Repin R."/>
            <person name="Schilthuizen M."/>
            <person name="Schranz E."/>
            <person name="Heidstra R."/>
            <person name="Miyata K."/>
            <person name="Fedorova E."/>
            <person name="Kohlen W."/>
            <person name="Bisseling T."/>
            <person name="Smit S."/>
            <person name="Geurts R."/>
        </authorList>
    </citation>
    <scope>NUCLEOTIDE SEQUENCE [LARGE SCALE GENOMIC DNA]</scope>
    <source>
        <strain evidence="2">cv. RG33-2</strain>
    </source>
</reference>
<dbReference type="PANTHER" id="PTHR36615:SF7">
    <property type="entry name" value="PROTEIN, PUTATIVE-RELATED"/>
    <property type="match status" value="1"/>
</dbReference>
<proteinExistence type="predicted"/>
<evidence type="ECO:0000313" key="1">
    <source>
        <dbReference type="EMBL" id="POO03666.1"/>
    </source>
</evidence>
<dbReference type="PANTHER" id="PTHR36615">
    <property type="entry name" value="PROTEIN, PUTATIVE-RELATED"/>
    <property type="match status" value="1"/>
</dbReference>
<protein>
    <submittedName>
        <fullName evidence="1">Uncharacterized protein</fullName>
    </submittedName>
</protein>
<dbReference type="OrthoDB" id="1933849at2759"/>
<dbReference type="EMBL" id="JXTC01000002">
    <property type="protein sequence ID" value="POO03666.1"/>
    <property type="molecule type" value="Genomic_DNA"/>
</dbReference>
<keyword evidence="2" id="KW-1185">Reference proteome</keyword>
<comment type="caution">
    <text evidence="1">The sequence shown here is derived from an EMBL/GenBank/DDBJ whole genome shotgun (WGS) entry which is preliminary data.</text>
</comment>
<sequence>MAGAAKRALINGGGHLHQGFSGRLIPKRGQVKITVVAVLLQSFSSVFSLSSRCVSANLAS</sequence>
<accession>A0A2P5G0V5</accession>